<keyword evidence="1" id="KW-0677">Repeat</keyword>
<accession>A0AAE1TDW1</accession>
<name>A0AAE1TDW1_9FABA</name>
<dbReference type="InterPro" id="IPR046848">
    <property type="entry name" value="E_motif"/>
</dbReference>
<sequence length="521" mass="58019">MVLFLLVQKCLEKNSRHVMQTLSFLRLFSSHKFAFRGDNEELANALRITDVVSTKTGGAKNLQSHLRLIEGMLGSNAKAFVRVNSVRMQDMTEMRDAVNKIVPSSGLQTENLISIHLDQNERGVGVDAHLLSHAVSTCGSKCDLRGGLQYHCLAIITGYIANVYVGSSLVSLYSKCALLEDAYRAFEEMPIRNVVLWTAIIAAFSQESHIDKCLELFHCMRKSALKPNEFTYTSLLSACMGSGALGQGRSAHCQIIQMGFYAHLHIANALVTMYCKSGVIQDALYIFEHMKDRDVVTWNSMIAGFAQHGHAKEAIDLFEKMKFQGVSPDAITFLGVLSSCRHAGFVKEGWLYFNSMAQHGLKPDLDHYSCIIDLLGRAGLLLEAQDFIQNMPVYPNAVIWGSLLSSSRLHGSVWIGIQAAESRLLLEPGCPATLLQLANLYASVGWWDQVARVRKMMKDKGLKTNPGYSWIEIKNEVHRFGVEDKSNSRMVEVVTLMGSLIDHMRSSGLPQMPEEEDVMFT</sequence>
<organism evidence="3 4">
    <name type="scientific">Acacia crassicarpa</name>
    <name type="common">northern wattle</name>
    <dbReference type="NCBI Taxonomy" id="499986"/>
    <lineage>
        <taxon>Eukaryota</taxon>
        <taxon>Viridiplantae</taxon>
        <taxon>Streptophyta</taxon>
        <taxon>Embryophyta</taxon>
        <taxon>Tracheophyta</taxon>
        <taxon>Spermatophyta</taxon>
        <taxon>Magnoliopsida</taxon>
        <taxon>eudicotyledons</taxon>
        <taxon>Gunneridae</taxon>
        <taxon>Pentapetalae</taxon>
        <taxon>rosids</taxon>
        <taxon>fabids</taxon>
        <taxon>Fabales</taxon>
        <taxon>Fabaceae</taxon>
        <taxon>Caesalpinioideae</taxon>
        <taxon>mimosoid clade</taxon>
        <taxon>Acacieae</taxon>
        <taxon>Acacia</taxon>
    </lineage>
</organism>
<dbReference type="InterPro" id="IPR046960">
    <property type="entry name" value="PPR_At4g14850-like_plant"/>
</dbReference>
<proteinExistence type="predicted"/>
<dbReference type="Pfam" id="PF13041">
    <property type="entry name" value="PPR_2"/>
    <property type="match status" value="2"/>
</dbReference>
<dbReference type="FunFam" id="1.25.40.10:FF:000378">
    <property type="entry name" value="Pentatricopeptide repeat-containing protein mitochondrial"/>
    <property type="match status" value="1"/>
</dbReference>
<dbReference type="PANTHER" id="PTHR47926:SF438">
    <property type="entry name" value="PENTATRICOPEPTIDE REPEAT-CONTAINING PROTEIN"/>
    <property type="match status" value="1"/>
</dbReference>
<evidence type="ECO:0000256" key="1">
    <source>
        <dbReference type="ARBA" id="ARBA00022737"/>
    </source>
</evidence>
<evidence type="ECO:0000313" key="4">
    <source>
        <dbReference type="Proteomes" id="UP001293593"/>
    </source>
</evidence>
<dbReference type="GO" id="GO:0003723">
    <property type="term" value="F:RNA binding"/>
    <property type="evidence" value="ECO:0007669"/>
    <property type="project" value="InterPro"/>
</dbReference>
<dbReference type="PROSITE" id="PS51375">
    <property type="entry name" value="PPR"/>
    <property type="match status" value="3"/>
</dbReference>
<protein>
    <recommendedName>
        <fullName evidence="5">Pentatricopeptide repeat-containing protein</fullName>
    </recommendedName>
</protein>
<dbReference type="Pfam" id="PF01535">
    <property type="entry name" value="PPR"/>
    <property type="match status" value="1"/>
</dbReference>
<comment type="caution">
    <text evidence="3">The sequence shown here is derived from an EMBL/GenBank/DDBJ whole genome shotgun (WGS) entry which is preliminary data.</text>
</comment>
<evidence type="ECO:0000256" key="2">
    <source>
        <dbReference type="PROSITE-ProRule" id="PRU00708"/>
    </source>
</evidence>
<gene>
    <name evidence="3" type="ORF">QN277_012912</name>
</gene>
<reference evidence="3" key="1">
    <citation type="submission" date="2023-10" db="EMBL/GenBank/DDBJ databases">
        <title>Chromosome-level genome of the transformable northern wattle, Acacia crassicarpa.</title>
        <authorList>
            <person name="Massaro I."/>
            <person name="Sinha N.R."/>
            <person name="Poethig S."/>
            <person name="Leichty A.R."/>
        </authorList>
    </citation>
    <scope>NUCLEOTIDE SEQUENCE</scope>
    <source>
        <strain evidence="3">Acra3RX</strain>
        <tissue evidence="3">Leaf</tissue>
    </source>
</reference>
<dbReference type="GO" id="GO:0009451">
    <property type="term" value="P:RNA modification"/>
    <property type="evidence" value="ECO:0007669"/>
    <property type="project" value="InterPro"/>
</dbReference>
<dbReference type="FunFam" id="1.25.40.10:FF:000227">
    <property type="entry name" value="Pentatricopeptide repeat-containing protein At3g13880"/>
    <property type="match status" value="1"/>
</dbReference>
<dbReference type="EMBL" id="JAWXYG010000002">
    <property type="protein sequence ID" value="KAK4281418.1"/>
    <property type="molecule type" value="Genomic_DNA"/>
</dbReference>
<keyword evidence="4" id="KW-1185">Reference proteome</keyword>
<dbReference type="InterPro" id="IPR011990">
    <property type="entry name" value="TPR-like_helical_dom_sf"/>
</dbReference>
<dbReference type="Pfam" id="PF20431">
    <property type="entry name" value="E_motif"/>
    <property type="match status" value="1"/>
</dbReference>
<dbReference type="PANTHER" id="PTHR47926">
    <property type="entry name" value="PENTATRICOPEPTIDE REPEAT-CONTAINING PROTEIN"/>
    <property type="match status" value="1"/>
</dbReference>
<feature type="repeat" description="PPR" evidence="2">
    <location>
        <begin position="329"/>
        <end position="363"/>
    </location>
</feature>
<dbReference type="Proteomes" id="UP001293593">
    <property type="component" value="Unassembled WGS sequence"/>
</dbReference>
<dbReference type="AlphaFoldDB" id="A0AAE1TDW1"/>
<feature type="repeat" description="PPR" evidence="2">
    <location>
        <begin position="294"/>
        <end position="328"/>
    </location>
</feature>
<dbReference type="InterPro" id="IPR002885">
    <property type="entry name" value="PPR_rpt"/>
</dbReference>
<evidence type="ECO:0000313" key="3">
    <source>
        <dbReference type="EMBL" id="KAK4281418.1"/>
    </source>
</evidence>
<dbReference type="Gene3D" id="1.25.40.10">
    <property type="entry name" value="Tetratricopeptide repeat domain"/>
    <property type="match status" value="2"/>
</dbReference>
<evidence type="ECO:0008006" key="5">
    <source>
        <dbReference type="Google" id="ProtNLM"/>
    </source>
</evidence>
<feature type="repeat" description="PPR" evidence="2">
    <location>
        <begin position="193"/>
        <end position="227"/>
    </location>
</feature>
<dbReference type="NCBIfam" id="TIGR00756">
    <property type="entry name" value="PPR"/>
    <property type="match status" value="3"/>
</dbReference>